<organism evidence="8 9">
    <name type="scientific">Rarobacter faecitabidus</name>
    <dbReference type="NCBI Taxonomy" id="13243"/>
    <lineage>
        <taxon>Bacteria</taxon>
        <taxon>Bacillati</taxon>
        <taxon>Actinomycetota</taxon>
        <taxon>Actinomycetes</taxon>
        <taxon>Micrococcales</taxon>
        <taxon>Rarobacteraceae</taxon>
        <taxon>Rarobacter</taxon>
    </lineage>
</organism>
<dbReference type="Proteomes" id="UP000315389">
    <property type="component" value="Unassembled WGS sequence"/>
</dbReference>
<dbReference type="InterPro" id="IPR001021">
    <property type="entry name" value="Ribosomal_bL25_long"/>
</dbReference>
<protein>
    <recommendedName>
        <fullName evidence="5">Large ribosomal subunit protein bL25</fullName>
    </recommendedName>
    <alternativeName>
        <fullName evidence="5">General stress protein CTC</fullName>
    </alternativeName>
</protein>
<sequence>MSSIQLSASKRTEFGKGAARRLRRASQTPAVLYGHGADPIHIALPAHETLLALKHANALYEIDIEGDKQLVIAKEVQRDPIRDTVEHVDFLIVKRGEKVEVVAELNIVGDAAPGTLVLLDHQNIAIAADATALPESIDIDVTGLTAGTQVTAGAITLPAGSELVTDPTTVLLTVSEPQSAAAEDEAEATETTEA</sequence>
<evidence type="ECO:0000256" key="4">
    <source>
        <dbReference type="ARBA" id="ARBA00023274"/>
    </source>
</evidence>
<dbReference type="AlphaFoldDB" id="A0A542ZTX6"/>
<keyword evidence="4 5" id="KW-0687">Ribonucleoprotein</keyword>
<proteinExistence type="inferred from homology"/>
<gene>
    <name evidence="5" type="primary">rplY</name>
    <name evidence="5" type="synonym">ctc</name>
    <name evidence="8" type="ORF">FB461_0291</name>
</gene>
<keyword evidence="9" id="KW-1185">Reference proteome</keyword>
<comment type="caution">
    <text evidence="8">The sequence shown here is derived from an EMBL/GenBank/DDBJ whole genome shotgun (WGS) entry which is preliminary data.</text>
</comment>
<dbReference type="Pfam" id="PF01386">
    <property type="entry name" value="Ribosomal_L25p"/>
    <property type="match status" value="1"/>
</dbReference>
<keyword evidence="1 5" id="KW-0699">rRNA-binding</keyword>
<evidence type="ECO:0000256" key="3">
    <source>
        <dbReference type="ARBA" id="ARBA00022980"/>
    </source>
</evidence>
<dbReference type="InterPro" id="IPR020057">
    <property type="entry name" value="Ribosomal_bL25_b-dom"/>
</dbReference>
<dbReference type="NCBIfam" id="NF004612">
    <property type="entry name" value="PRK05943.1"/>
    <property type="match status" value="1"/>
</dbReference>
<dbReference type="CDD" id="cd00495">
    <property type="entry name" value="Ribosomal_L25_TL5_CTC"/>
    <property type="match status" value="1"/>
</dbReference>
<evidence type="ECO:0000256" key="1">
    <source>
        <dbReference type="ARBA" id="ARBA00022730"/>
    </source>
</evidence>
<feature type="domain" description="Large ribosomal subunit protein bL25 L25" evidence="6">
    <location>
        <begin position="6"/>
        <end position="90"/>
    </location>
</feature>
<dbReference type="Gene3D" id="2.40.240.10">
    <property type="entry name" value="Ribosomal Protein L25, Chain P"/>
    <property type="match status" value="1"/>
</dbReference>
<name>A0A542ZTX6_RARFA</name>
<dbReference type="RefSeq" id="WP_142118262.1">
    <property type="nucleotide sequence ID" value="NZ_BAAASV010000002.1"/>
</dbReference>
<dbReference type="Gene3D" id="2.170.120.20">
    <property type="entry name" value="Ribosomal protein L25, beta domain"/>
    <property type="match status" value="1"/>
</dbReference>
<evidence type="ECO:0000259" key="7">
    <source>
        <dbReference type="Pfam" id="PF14693"/>
    </source>
</evidence>
<accession>A0A542ZTX6</accession>
<dbReference type="PANTHER" id="PTHR33284">
    <property type="entry name" value="RIBOSOMAL PROTEIN L25/GLN-TRNA SYNTHETASE, ANTI-CODON-BINDING DOMAIN-CONTAINING PROTEIN"/>
    <property type="match status" value="1"/>
</dbReference>
<dbReference type="NCBIfam" id="TIGR00731">
    <property type="entry name" value="bL25_bact_ctc"/>
    <property type="match status" value="1"/>
</dbReference>
<dbReference type="EMBL" id="VFOS01000001">
    <property type="protein sequence ID" value="TQL63813.1"/>
    <property type="molecule type" value="Genomic_DNA"/>
</dbReference>
<keyword evidence="2 5" id="KW-0694">RNA-binding</keyword>
<comment type="similarity">
    <text evidence="5">Belongs to the bacterial ribosomal protein bL25 family. CTC subfamily.</text>
</comment>
<comment type="function">
    <text evidence="5">This is one of the proteins that binds to the 5S RNA in the ribosome where it forms part of the central protuberance.</text>
</comment>
<dbReference type="InterPro" id="IPR029751">
    <property type="entry name" value="Ribosomal_L25_dom"/>
</dbReference>
<evidence type="ECO:0000259" key="6">
    <source>
        <dbReference type="Pfam" id="PF01386"/>
    </source>
</evidence>
<dbReference type="OrthoDB" id="5242980at2"/>
<feature type="domain" description="Large ribosomal subunit protein bL25 beta" evidence="7">
    <location>
        <begin position="98"/>
        <end position="178"/>
    </location>
</feature>
<dbReference type="InterPro" id="IPR020930">
    <property type="entry name" value="Ribosomal_uL5_bac-type"/>
</dbReference>
<dbReference type="InterPro" id="IPR011035">
    <property type="entry name" value="Ribosomal_bL25/Gln-tRNA_synth"/>
</dbReference>
<reference evidence="8 9" key="1">
    <citation type="submission" date="2019-06" db="EMBL/GenBank/DDBJ databases">
        <title>Sequencing the genomes of 1000 actinobacteria strains.</title>
        <authorList>
            <person name="Klenk H.-P."/>
        </authorList>
    </citation>
    <scope>NUCLEOTIDE SEQUENCE [LARGE SCALE GENOMIC DNA]</scope>
    <source>
        <strain evidence="8 9">DSM 4813</strain>
    </source>
</reference>
<dbReference type="InterPro" id="IPR020056">
    <property type="entry name" value="Rbsml_bL25/Gln-tRNA_synth_N"/>
</dbReference>
<dbReference type="PANTHER" id="PTHR33284:SF1">
    <property type="entry name" value="RIBOSOMAL PROTEIN L25_GLN-TRNA SYNTHETASE, ANTI-CODON-BINDING DOMAIN-CONTAINING PROTEIN"/>
    <property type="match status" value="1"/>
</dbReference>
<dbReference type="GO" id="GO:0006412">
    <property type="term" value="P:translation"/>
    <property type="evidence" value="ECO:0007669"/>
    <property type="project" value="UniProtKB-UniRule"/>
</dbReference>
<dbReference type="SUPFAM" id="SSF50715">
    <property type="entry name" value="Ribosomal protein L25-like"/>
    <property type="match status" value="1"/>
</dbReference>
<dbReference type="NCBIfam" id="NF004131">
    <property type="entry name" value="PRK05618.2-1"/>
    <property type="match status" value="1"/>
</dbReference>
<dbReference type="HAMAP" id="MF_01334">
    <property type="entry name" value="Ribosomal_bL25_CTC"/>
    <property type="match status" value="1"/>
</dbReference>
<dbReference type="Pfam" id="PF14693">
    <property type="entry name" value="Ribosomal_TL5_C"/>
    <property type="match status" value="1"/>
</dbReference>
<evidence type="ECO:0000256" key="5">
    <source>
        <dbReference type="HAMAP-Rule" id="MF_01334"/>
    </source>
</evidence>
<evidence type="ECO:0000256" key="2">
    <source>
        <dbReference type="ARBA" id="ARBA00022884"/>
    </source>
</evidence>
<dbReference type="GO" id="GO:0008097">
    <property type="term" value="F:5S rRNA binding"/>
    <property type="evidence" value="ECO:0007669"/>
    <property type="project" value="InterPro"/>
</dbReference>
<dbReference type="GO" id="GO:0022625">
    <property type="term" value="C:cytosolic large ribosomal subunit"/>
    <property type="evidence" value="ECO:0007669"/>
    <property type="project" value="TreeGrafter"/>
</dbReference>
<keyword evidence="3 5" id="KW-0689">Ribosomal protein</keyword>
<evidence type="ECO:0000313" key="9">
    <source>
        <dbReference type="Proteomes" id="UP000315389"/>
    </source>
</evidence>
<dbReference type="InterPro" id="IPR037121">
    <property type="entry name" value="Ribosomal_bL25_C"/>
</dbReference>
<comment type="subunit">
    <text evidence="5">Part of the 50S ribosomal subunit; part of the 5S rRNA/L5/L18/L25 subcomplex. Contacts the 5S rRNA. Binds to the 5S rRNA independently of L5 and L18.</text>
</comment>
<evidence type="ECO:0000313" key="8">
    <source>
        <dbReference type="EMBL" id="TQL63813.1"/>
    </source>
</evidence>
<dbReference type="GO" id="GO:0003735">
    <property type="term" value="F:structural constituent of ribosome"/>
    <property type="evidence" value="ECO:0007669"/>
    <property type="project" value="InterPro"/>
</dbReference>